<dbReference type="Proteomes" id="UP000756346">
    <property type="component" value="Unassembled WGS sequence"/>
</dbReference>
<comment type="caution">
    <text evidence="2">The sequence shown here is derived from an EMBL/GenBank/DDBJ whole genome shotgun (WGS) entry which is preliminary data.</text>
</comment>
<dbReference type="RefSeq" id="XP_046008293.1">
    <property type="nucleotide sequence ID" value="XM_046148702.1"/>
</dbReference>
<reference evidence="2" key="1">
    <citation type="journal article" date="2021" name="Nat. Commun.">
        <title>Genetic determinants of endophytism in the Arabidopsis root mycobiome.</title>
        <authorList>
            <person name="Mesny F."/>
            <person name="Miyauchi S."/>
            <person name="Thiergart T."/>
            <person name="Pickel B."/>
            <person name="Atanasova L."/>
            <person name="Karlsson M."/>
            <person name="Huettel B."/>
            <person name="Barry K.W."/>
            <person name="Haridas S."/>
            <person name="Chen C."/>
            <person name="Bauer D."/>
            <person name="Andreopoulos W."/>
            <person name="Pangilinan J."/>
            <person name="LaButti K."/>
            <person name="Riley R."/>
            <person name="Lipzen A."/>
            <person name="Clum A."/>
            <person name="Drula E."/>
            <person name="Henrissat B."/>
            <person name="Kohler A."/>
            <person name="Grigoriev I.V."/>
            <person name="Martin F.M."/>
            <person name="Hacquard S."/>
        </authorList>
    </citation>
    <scope>NUCLEOTIDE SEQUENCE</scope>
    <source>
        <strain evidence="2">MPI-CAGE-CH-0230</strain>
    </source>
</reference>
<keyword evidence="3" id="KW-1185">Reference proteome</keyword>
<dbReference type="EMBL" id="JAGTJQ010000009">
    <property type="protein sequence ID" value="KAH7024745.1"/>
    <property type="molecule type" value="Genomic_DNA"/>
</dbReference>
<protein>
    <submittedName>
        <fullName evidence="2">Uncharacterized protein</fullName>
    </submittedName>
</protein>
<evidence type="ECO:0000256" key="1">
    <source>
        <dbReference type="SAM" id="MobiDB-lite"/>
    </source>
</evidence>
<evidence type="ECO:0000313" key="2">
    <source>
        <dbReference type="EMBL" id="KAH7024745.1"/>
    </source>
</evidence>
<sequence>MRPCCRRGGSSVQRDKRSVTETDEDADLSGQAAASPGEKCRLAWVRRVRERQAGQRSPDLRRPRQHIRKISNACESGRPRSSGSCKRAAVVASRVLVSGPRGWAVPVARDAHDGRVSMAWTLVSRAGRQPTRATTLDHLVTGQTQACRHPSKLSQRFPAVFSV</sequence>
<dbReference type="AlphaFoldDB" id="A0A9P9BLT3"/>
<feature type="compositionally biased region" description="Basic and acidic residues" evidence="1">
    <location>
        <begin position="51"/>
        <end position="62"/>
    </location>
</feature>
<feature type="region of interest" description="Disordered" evidence="1">
    <location>
        <begin position="51"/>
        <end position="85"/>
    </location>
</feature>
<feature type="region of interest" description="Disordered" evidence="1">
    <location>
        <begin position="1"/>
        <end position="36"/>
    </location>
</feature>
<proteinExistence type="predicted"/>
<name>A0A9P9BLT3_9PEZI</name>
<organism evidence="2 3">
    <name type="scientific">Microdochium trichocladiopsis</name>
    <dbReference type="NCBI Taxonomy" id="1682393"/>
    <lineage>
        <taxon>Eukaryota</taxon>
        <taxon>Fungi</taxon>
        <taxon>Dikarya</taxon>
        <taxon>Ascomycota</taxon>
        <taxon>Pezizomycotina</taxon>
        <taxon>Sordariomycetes</taxon>
        <taxon>Xylariomycetidae</taxon>
        <taxon>Xylariales</taxon>
        <taxon>Microdochiaceae</taxon>
        <taxon>Microdochium</taxon>
    </lineage>
</organism>
<gene>
    <name evidence="2" type="ORF">B0I36DRAFT_164223</name>
</gene>
<evidence type="ECO:0000313" key="3">
    <source>
        <dbReference type="Proteomes" id="UP000756346"/>
    </source>
</evidence>
<dbReference type="GeneID" id="70178248"/>
<accession>A0A9P9BLT3</accession>